<organism evidence="2">
    <name type="scientific">Oppiella nova</name>
    <dbReference type="NCBI Taxonomy" id="334625"/>
    <lineage>
        <taxon>Eukaryota</taxon>
        <taxon>Metazoa</taxon>
        <taxon>Ecdysozoa</taxon>
        <taxon>Arthropoda</taxon>
        <taxon>Chelicerata</taxon>
        <taxon>Arachnida</taxon>
        <taxon>Acari</taxon>
        <taxon>Acariformes</taxon>
        <taxon>Sarcoptiformes</taxon>
        <taxon>Oribatida</taxon>
        <taxon>Brachypylina</taxon>
        <taxon>Oppioidea</taxon>
        <taxon>Oppiidae</taxon>
        <taxon>Oppiella</taxon>
    </lineage>
</organism>
<protein>
    <submittedName>
        <fullName evidence="2">Uncharacterized protein</fullName>
    </submittedName>
</protein>
<gene>
    <name evidence="2" type="ORF">ONB1V03_LOCUS10730</name>
</gene>
<proteinExistence type="predicted"/>
<evidence type="ECO:0000313" key="3">
    <source>
        <dbReference type="Proteomes" id="UP000728032"/>
    </source>
</evidence>
<dbReference type="EMBL" id="OC922309">
    <property type="protein sequence ID" value="CAD7654080.1"/>
    <property type="molecule type" value="Genomic_DNA"/>
</dbReference>
<reference evidence="2" key="1">
    <citation type="submission" date="2020-11" db="EMBL/GenBank/DDBJ databases">
        <authorList>
            <person name="Tran Van P."/>
        </authorList>
    </citation>
    <scope>NUCLEOTIDE SEQUENCE</scope>
</reference>
<feature type="compositionally biased region" description="Low complexity" evidence="1">
    <location>
        <begin position="219"/>
        <end position="231"/>
    </location>
</feature>
<accession>A0A7R9M5R2</accession>
<dbReference type="EMBL" id="CAJPVJ010007484">
    <property type="protein sequence ID" value="CAG2171267.1"/>
    <property type="molecule type" value="Genomic_DNA"/>
</dbReference>
<keyword evidence="3" id="KW-1185">Reference proteome</keyword>
<name>A0A7R9M5R2_9ACAR</name>
<evidence type="ECO:0000256" key="1">
    <source>
        <dbReference type="SAM" id="MobiDB-lite"/>
    </source>
</evidence>
<feature type="region of interest" description="Disordered" evidence="1">
    <location>
        <begin position="189"/>
        <end position="231"/>
    </location>
</feature>
<dbReference type="AlphaFoldDB" id="A0A7R9M5R2"/>
<dbReference type="Proteomes" id="UP000728032">
    <property type="component" value="Unassembled WGS sequence"/>
</dbReference>
<evidence type="ECO:0000313" key="2">
    <source>
        <dbReference type="EMBL" id="CAD7654080.1"/>
    </source>
</evidence>
<sequence length="231" mass="26030">MSYDDFDDSLDDILGNITASQLDPSVKSESNVGNRSSVLCQTDDTFGDVPKRTPKRKLVVIKSHKHHHKPCVYHDNTPPERVHKKLKPTDNESNGFVDNNNENELQMKSQDLNQLVSTSSDVMPIQGCSHWTSDRPQTKHMDSTEDNLSQNEFQLFDDSELFTDLYFTDKSMHSVDATDDVDVQRSPLLQLSGNHNDKPQPRSSQSELSSGEDLMAIKSQNSTSSQRSSFI</sequence>